<reference evidence="1 2" key="1">
    <citation type="submission" date="2019-06" db="EMBL/GenBank/DDBJ databases">
        <title>A distant relative of Phikzvirus genus phages from a therapeutic phage collection.</title>
        <authorList>
            <person name="Hejnowicz M.S."/>
            <person name="Dabrowski K."/>
            <person name="Gawor J."/>
            <person name="Weber-Dabrowska B."/>
            <person name="Gromadka R."/>
            <person name="Lobocka M.B."/>
        </authorList>
    </citation>
    <scope>NUCLEOTIDE SEQUENCE [LARGE SCALE GENOMIC DNA]</scope>
</reference>
<sequence>MAMTVFRVELDKLKGNIGQFNNIILNLLRSARDRMNAHILEKGNVHGLEPRDIGLGNVPDWLPAQQAQAKGGTNNSSFMTPKRVDNYAEENIFKAIEKVFNDAYDRL</sequence>
<dbReference type="EMBL" id="MN103543">
    <property type="protein sequence ID" value="QEM41885.1"/>
    <property type="molecule type" value="Genomic_DNA"/>
</dbReference>
<organism evidence="1 2">
    <name type="scientific">Pseudomonas phage vB_PaeM_PS119XW</name>
    <dbReference type="NCBI Taxonomy" id="2601632"/>
    <lineage>
        <taxon>Viruses</taxon>
        <taxon>Duplodnaviria</taxon>
        <taxon>Heunggongvirae</taxon>
        <taxon>Uroviricota</taxon>
        <taxon>Caudoviricetes</taxon>
        <taxon>Chimalliviridae</taxon>
        <taxon>Pawinskivirus</taxon>
        <taxon>Pawinskivirus PS119XW</taxon>
    </lineage>
</organism>
<protein>
    <submittedName>
        <fullName evidence="1">Minor tail protein</fullName>
    </submittedName>
</protein>
<dbReference type="RefSeq" id="YP_010660896.1">
    <property type="nucleotide sequence ID" value="NC_070882.1"/>
</dbReference>
<evidence type="ECO:0000313" key="1">
    <source>
        <dbReference type="EMBL" id="QEM41885.1"/>
    </source>
</evidence>
<accession>A0A5C1K7L2</accession>
<dbReference type="GeneID" id="77936906"/>
<dbReference type="Proteomes" id="UP000322144">
    <property type="component" value="Segment"/>
</dbReference>
<dbReference type="KEGG" id="vg:77936906"/>
<proteinExistence type="predicted"/>
<name>A0A5C1K7L2_9CAUD</name>
<evidence type="ECO:0000313" key="2">
    <source>
        <dbReference type="Proteomes" id="UP000322144"/>
    </source>
</evidence>
<keyword evidence="2" id="KW-1185">Reference proteome</keyword>